<feature type="binding site" evidence="8">
    <location>
        <position position="61"/>
    </location>
    <ligand>
        <name>Fe cation</name>
        <dbReference type="ChEBI" id="CHEBI:24875"/>
        <label>1</label>
    </ligand>
</feature>
<evidence type="ECO:0000256" key="5">
    <source>
        <dbReference type="ARBA" id="ARBA00023004"/>
    </source>
</evidence>
<evidence type="ECO:0000256" key="8">
    <source>
        <dbReference type="HAMAP-Rule" id="MF_01658"/>
    </source>
</evidence>
<keyword evidence="3 8" id="KW-0479">Metal-binding</keyword>
<gene>
    <name evidence="8" type="primary">coq7</name>
    <name evidence="10" type="ORF">IGS68_09565</name>
</gene>
<dbReference type="HAMAP" id="MF_01658">
    <property type="entry name" value="COQ7"/>
    <property type="match status" value="1"/>
</dbReference>
<keyword evidence="11" id="KW-1185">Reference proteome</keyword>
<evidence type="ECO:0000313" key="10">
    <source>
        <dbReference type="EMBL" id="QQP91425.1"/>
    </source>
</evidence>
<evidence type="ECO:0000313" key="11">
    <source>
        <dbReference type="Proteomes" id="UP000595197"/>
    </source>
</evidence>
<name>A0ABX7BCV8_9PROT</name>
<feature type="binding site" evidence="8">
    <location>
        <position position="91"/>
    </location>
    <ligand>
        <name>Fe cation</name>
        <dbReference type="ChEBI" id="CHEBI:24875"/>
        <label>2</label>
    </ligand>
</feature>
<proteinExistence type="inferred from homology"/>
<dbReference type="EC" id="1.14.99.60" evidence="8"/>
<keyword evidence="5 8" id="KW-0408">Iron</keyword>
<reference evidence="10" key="1">
    <citation type="submission" date="2021-02" db="EMBL/GenBank/DDBJ databases">
        <title>Skermanella TT6 skin isolate.</title>
        <authorList>
            <person name="Lee K."/>
            <person name="Ganzorig M."/>
        </authorList>
    </citation>
    <scope>NUCLEOTIDE SEQUENCE</scope>
    <source>
        <strain evidence="10">TT6</strain>
    </source>
</reference>
<dbReference type="InterPro" id="IPR009078">
    <property type="entry name" value="Ferritin-like_SF"/>
</dbReference>
<comment type="similarity">
    <text evidence="8">Belongs to the COQ7 family.</text>
</comment>
<dbReference type="PANTHER" id="PTHR11237:SF4">
    <property type="entry name" value="5-DEMETHOXYUBIQUINONE HYDROXYLASE, MITOCHONDRIAL"/>
    <property type="match status" value="1"/>
</dbReference>
<dbReference type="InterPro" id="IPR012347">
    <property type="entry name" value="Ferritin-like"/>
</dbReference>
<dbReference type="PANTHER" id="PTHR11237">
    <property type="entry name" value="COENZYME Q10 BIOSYNTHESIS PROTEIN 7"/>
    <property type="match status" value="1"/>
</dbReference>
<comment type="subcellular location">
    <subcellularLocation>
        <location evidence="8">Cell membrane</location>
        <topology evidence="8">Peripheral membrane protein</topology>
    </subcellularLocation>
</comment>
<evidence type="ECO:0000256" key="6">
    <source>
        <dbReference type="ARBA" id="ARBA00023033"/>
    </source>
</evidence>
<evidence type="ECO:0000256" key="7">
    <source>
        <dbReference type="ARBA" id="ARBA00023136"/>
    </source>
</evidence>
<evidence type="ECO:0000256" key="4">
    <source>
        <dbReference type="ARBA" id="ARBA00023002"/>
    </source>
</evidence>
<feature type="binding site" evidence="8">
    <location>
        <position position="143"/>
    </location>
    <ligand>
        <name>Fe cation</name>
        <dbReference type="ChEBI" id="CHEBI:24875"/>
        <label>2</label>
    </ligand>
</feature>
<evidence type="ECO:0000256" key="1">
    <source>
        <dbReference type="ARBA" id="ARBA00004749"/>
    </source>
</evidence>
<evidence type="ECO:0000256" key="2">
    <source>
        <dbReference type="ARBA" id="ARBA00022688"/>
    </source>
</evidence>
<dbReference type="SUPFAM" id="SSF47240">
    <property type="entry name" value="Ferritin-like"/>
    <property type="match status" value="1"/>
</dbReference>
<feature type="binding site" evidence="8">
    <location>
        <position position="178"/>
    </location>
    <ligand>
        <name>Fe cation</name>
        <dbReference type="ChEBI" id="CHEBI:24875"/>
        <label>2</label>
    </ligand>
</feature>
<accession>A0ABX7BCV8</accession>
<protein>
    <recommendedName>
        <fullName evidence="8">3-demethoxyubiquinol 3-hydroxylase</fullName>
        <shortName evidence="8">DMQ hydroxylase</shortName>
        <ecNumber evidence="8">1.14.99.60</ecNumber>
    </recommendedName>
    <alternativeName>
        <fullName evidence="8">2-nonaprenyl-3-methyl-6-methoxy-1,4-benzoquinol hydroxylase</fullName>
    </alternativeName>
</protein>
<feature type="binding site" evidence="8">
    <location>
        <position position="94"/>
    </location>
    <ligand>
        <name>Fe cation</name>
        <dbReference type="ChEBI" id="CHEBI:24875"/>
        <label>1</label>
    </ligand>
</feature>
<feature type="binding site" evidence="8">
    <location>
        <position position="175"/>
    </location>
    <ligand>
        <name>Fe cation</name>
        <dbReference type="ChEBI" id="CHEBI:24875"/>
        <label>2</label>
    </ligand>
</feature>
<keyword evidence="7 8" id="KW-0472">Membrane</keyword>
<dbReference type="Proteomes" id="UP000595197">
    <property type="component" value="Chromosome"/>
</dbReference>
<evidence type="ECO:0000256" key="3">
    <source>
        <dbReference type="ARBA" id="ARBA00022723"/>
    </source>
</evidence>
<comment type="catalytic activity">
    <reaction evidence="8">
        <text>a 5-methoxy-2-methyl-3-(all-trans-polyprenyl)benzene-1,4-diol + AH2 + O2 = a 3-demethylubiquinol + A + H2O</text>
        <dbReference type="Rhea" id="RHEA:50908"/>
        <dbReference type="Rhea" id="RHEA-COMP:10859"/>
        <dbReference type="Rhea" id="RHEA-COMP:10914"/>
        <dbReference type="ChEBI" id="CHEBI:13193"/>
        <dbReference type="ChEBI" id="CHEBI:15377"/>
        <dbReference type="ChEBI" id="CHEBI:15379"/>
        <dbReference type="ChEBI" id="CHEBI:17499"/>
        <dbReference type="ChEBI" id="CHEBI:84167"/>
        <dbReference type="ChEBI" id="CHEBI:84422"/>
        <dbReference type="EC" id="1.14.99.60"/>
    </reaction>
</comment>
<organism evidence="10 11">
    <name type="scientific">Skermanella cutis</name>
    <dbReference type="NCBI Taxonomy" id="2775420"/>
    <lineage>
        <taxon>Bacteria</taxon>
        <taxon>Pseudomonadati</taxon>
        <taxon>Pseudomonadota</taxon>
        <taxon>Alphaproteobacteria</taxon>
        <taxon>Rhodospirillales</taxon>
        <taxon>Azospirillaceae</taxon>
        <taxon>Skermanella</taxon>
    </lineage>
</organism>
<feature type="binding site" evidence="8">
    <location>
        <position position="91"/>
    </location>
    <ligand>
        <name>Fe cation</name>
        <dbReference type="ChEBI" id="CHEBI:24875"/>
        <label>1</label>
    </ligand>
</feature>
<dbReference type="InterPro" id="IPR011566">
    <property type="entry name" value="Ubq_synth_Coq7"/>
</dbReference>
<dbReference type="EMBL" id="CP067420">
    <property type="protein sequence ID" value="QQP91425.1"/>
    <property type="molecule type" value="Genomic_DNA"/>
</dbReference>
<keyword evidence="8" id="KW-1003">Cell membrane</keyword>
<dbReference type="Gene3D" id="1.20.1260.10">
    <property type="match status" value="1"/>
</dbReference>
<feature type="binding site" evidence="8">
    <location>
        <position position="175"/>
    </location>
    <ligand>
        <name>Fe cation</name>
        <dbReference type="ChEBI" id="CHEBI:24875"/>
        <label>1</label>
    </ligand>
</feature>
<comment type="function">
    <text evidence="8">Catalyzes the hydroxylation of 2-nonaprenyl-3-methyl-6-methoxy-1,4-benzoquinol during ubiquinone biosynthesis.</text>
</comment>
<keyword evidence="4 8" id="KW-0560">Oxidoreductase</keyword>
<feature type="region of interest" description="Disordered" evidence="9">
    <location>
        <begin position="1"/>
        <end position="43"/>
    </location>
</feature>
<dbReference type="CDD" id="cd01042">
    <property type="entry name" value="DMQH"/>
    <property type="match status" value="1"/>
</dbReference>
<comment type="pathway">
    <text evidence="1 8">Cofactor biosynthesis; ubiquinone biosynthesis.</text>
</comment>
<keyword evidence="2 8" id="KW-0831">Ubiquinone biosynthesis</keyword>
<dbReference type="RefSeq" id="WP_201079314.1">
    <property type="nucleotide sequence ID" value="NZ_CP067420.1"/>
</dbReference>
<dbReference type="Pfam" id="PF03232">
    <property type="entry name" value="COQ7"/>
    <property type="match status" value="1"/>
</dbReference>
<keyword evidence="6 8" id="KW-0503">Monooxygenase</keyword>
<evidence type="ECO:0000256" key="9">
    <source>
        <dbReference type="SAM" id="MobiDB-lite"/>
    </source>
</evidence>
<comment type="cofactor">
    <cofactor evidence="8">
        <name>Fe cation</name>
        <dbReference type="ChEBI" id="CHEBI:24875"/>
    </cofactor>
    <text evidence="8">Binds 2 iron ions per subunit.</text>
</comment>
<sequence>MTLTNERPQPTGRDEIPLIEASPGRVDEAGPPKPSRPRYLPGDPEIREQLARMIRVNHAGEYGAKRIYEGQLAVLRNSPAAKTIRHMQEQEQEHLDTFSRLIVERRVRPTALHPLWHVAGFALGAATALMGQRAAMACTVAVEEVIDEHYAQQAEQLGDTEPELKGYIEKFRAEELEHRDIGLAHEAEQAPAYQVLTGLIKAGSRAAIWAAQRF</sequence>